<keyword evidence="4 10" id="KW-0963">Cytoplasm</keyword>
<keyword evidence="5 10" id="KW-0493">Microtubule</keyword>
<feature type="region of interest" description="Disordered" evidence="11">
    <location>
        <begin position="1"/>
        <end position="25"/>
    </location>
</feature>
<evidence type="ECO:0000256" key="11">
    <source>
        <dbReference type="SAM" id="MobiDB-lite"/>
    </source>
</evidence>
<evidence type="ECO:0000256" key="5">
    <source>
        <dbReference type="ARBA" id="ARBA00022701"/>
    </source>
</evidence>
<dbReference type="InterPro" id="IPR001372">
    <property type="entry name" value="Dynein_light_chain_typ-1/2"/>
</dbReference>
<gene>
    <name evidence="12" type="ORF">DEO72_LG10g1154</name>
</gene>
<dbReference type="GO" id="GO:0005874">
    <property type="term" value="C:microtubule"/>
    <property type="evidence" value="ECO:0007669"/>
    <property type="project" value="UniProtKB-KW"/>
</dbReference>
<evidence type="ECO:0000256" key="2">
    <source>
        <dbReference type="ARBA" id="ARBA00004245"/>
    </source>
</evidence>
<keyword evidence="9" id="KW-0539">Nucleus</keyword>
<dbReference type="GO" id="GO:0005634">
    <property type="term" value="C:nucleus"/>
    <property type="evidence" value="ECO:0007669"/>
    <property type="project" value="UniProtKB-SubCell"/>
</dbReference>
<dbReference type="GO" id="GO:0051028">
    <property type="term" value="P:mRNA transport"/>
    <property type="evidence" value="ECO:0007669"/>
    <property type="project" value="UniProtKB-KW"/>
</dbReference>
<dbReference type="Gene3D" id="3.30.740.10">
    <property type="entry name" value="Protein Inhibitor Of Neuronal Nitric Oxide Synthase"/>
    <property type="match status" value="1"/>
</dbReference>
<accession>A0A4D6NAN3</accession>
<dbReference type="InterPro" id="IPR037177">
    <property type="entry name" value="DLC_sf"/>
</dbReference>
<dbReference type="GO" id="GO:0015031">
    <property type="term" value="P:protein transport"/>
    <property type="evidence" value="ECO:0007669"/>
    <property type="project" value="UniProtKB-KW"/>
</dbReference>
<dbReference type="GO" id="GO:0007017">
    <property type="term" value="P:microtubule-based process"/>
    <property type="evidence" value="ECO:0007669"/>
    <property type="project" value="InterPro"/>
</dbReference>
<dbReference type="AlphaFoldDB" id="A0A4D6NAN3"/>
<dbReference type="PANTHER" id="PTHR11886:SF49">
    <property type="entry name" value="DYNEIN LIGHT CHAIN"/>
    <property type="match status" value="1"/>
</dbReference>
<evidence type="ECO:0000256" key="7">
    <source>
        <dbReference type="ARBA" id="ARBA00022927"/>
    </source>
</evidence>
<dbReference type="Gramene" id="Vigun05g194400.1.v1.2">
    <property type="protein sequence ID" value="Vigun05g194400.1.v1.2"/>
    <property type="gene ID" value="Vigun05g194400.v1.2"/>
</dbReference>
<keyword evidence="10" id="KW-0505">Motor protein</keyword>
<dbReference type="EMBL" id="CP039354">
    <property type="protein sequence ID" value="QCE09931.1"/>
    <property type="molecule type" value="Genomic_DNA"/>
</dbReference>
<dbReference type="FunFam" id="3.30.740.10:FF:000005">
    <property type="entry name" value="Dynein light chain"/>
    <property type="match status" value="1"/>
</dbReference>
<evidence type="ECO:0000256" key="1">
    <source>
        <dbReference type="ARBA" id="ARBA00004123"/>
    </source>
</evidence>
<evidence type="ECO:0000256" key="6">
    <source>
        <dbReference type="ARBA" id="ARBA00022816"/>
    </source>
</evidence>
<evidence type="ECO:0000313" key="12">
    <source>
        <dbReference type="EMBL" id="QCE09931.1"/>
    </source>
</evidence>
<reference evidence="12 13" key="1">
    <citation type="submission" date="2019-04" db="EMBL/GenBank/DDBJ databases">
        <title>An improved genome assembly and genetic linkage map for asparagus bean, Vigna unguiculata ssp. sesquipedialis.</title>
        <authorList>
            <person name="Xia Q."/>
            <person name="Zhang R."/>
            <person name="Dong Y."/>
        </authorList>
    </citation>
    <scope>NUCLEOTIDE SEQUENCE [LARGE SCALE GENOMIC DNA]</scope>
    <source>
        <tissue evidence="12">Leaf</tissue>
    </source>
</reference>
<comment type="similarity">
    <text evidence="10">Belongs to the dynein light chain family.</text>
</comment>
<organism evidence="12 13">
    <name type="scientific">Vigna unguiculata</name>
    <name type="common">Cowpea</name>
    <dbReference type="NCBI Taxonomy" id="3917"/>
    <lineage>
        <taxon>Eukaryota</taxon>
        <taxon>Viridiplantae</taxon>
        <taxon>Streptophyta</taxon>
        <taxon>Embryophyta</taxon>
        <taxon>Tracheophyta</taxon>
        <taxon>Spermatophyta</taxon>
        <taxon>Magnoliopsida</taxon>
        <taxon>eudicotyledons</taxon>
        <taxon>Gunneridae</taxon>
        <taxon>Pentapetalae</taxon>
        <taxon>rosids</taxon>
        <taxon>fabids</taxon>
        <taxon>Fabales</taxon>
        <taxon>Fabaceae</taxon>
        <taxon>Papilionoideae</taxon>
        <taxon>50 kb inversion clade</taxon>
        <taxon>NPAAA clade</taxon>
        <taxon>indigoferoid/millettioid clade</taxon>
        <taxon>Phaseoleae</taxon>
        <taxon>Vigna</taxon>
    </lineage>
</organism>
<evidence type="ECO:0000256" key="10">
    <source>
        <dbReference type="RuleBase" id="RU365010"/>
    </source>
</evidence>
<dbReference type="GO" id="GO:0005868">
    <property type="term" value="C:cytoplasmic dynein complex"/>
    <property type="evidence" value="ECO:0007669"/>
    <property type="project" value="TreeGrafter"/>
</dbReference>
<sequence length="150" mass="16839">MQNHSSSSSLMHSITMEEQQHQQQPKLIKDHGFKENPSQTIMRLASLAIGFNVRLKSSDMPAHMQEHALRHTRSLLSLSTPSPKLSNTLIARALKKEFDTKYGLAWHCVIGKSFGSFVSHTGGGFIYFSIDTLSVLLFKTEVHLVRQPPP</sequence>
<dbReference type="OrthoDB" id="10033309at2759"/>
<evidence type="ECO:0000256" key="9">
    <source>
        <dbReference type="ARBA" id="ARBA00023242"/>
    </source>
</evidence>
<comment type="subcellular location">
    <subcellularLocation>
        <location evidence="2 10">Cytoplasm</location>
        <location evidence="2 10">Cytoskeleton</location>
    </subcellularLocation>
    <subcellularLocation>
        <location evidence="1">Nucleus</location>
    </subcellularLocation>
</comment>
<dbReference type="SMART" id="SM01375">
    <property type="entry name" value="Dynein_light"/>
    <property type="match status" value="1"/>
</dbReference>
<name>A0A4D6NAN3_VIGUN</name>
<keyword evidence="7" id="KW-0653">Protein transport</keyword>
<evidence type="ECO:0000256" key="4">
    <source>
        <dbReference type="ARBA" id="ARBA00022490"/>
    </source>
</evidence>
<keyword evidence="13" id="KW-1185">Reference proteome</keyword>
<protein>
    <recommendedName>
        <fullName evidence="10">Dynein light chain</fullName>
    </recommendedName>
</protein>
<dbReference type="Pfam" id="PF01221">
    <property type="entry name" value="Dynein_light"/>
    <property type="match status" value="1"/>
</dbReference>
<dbReference type="PANTHER" id="PTHR11886">
    <property type="entry name" value="DYNEIN LIGHT CHAIN"/>
    <property type="match status" value="1"/>
</dbReference>
<keyword evidence="6" id="KW-0509">mRNA transport</keyword>
<keyword evidence="8 10" id="KW-0206">Cytoskeleton</keyword>
<keyword evidence="10" id="KW-0243">Dynein</keyword>
<proteinExistence type="inferred from homology"/>
<evidence type="ECO:0000313" key="13">
    <source>
        <dbReference type="Proteomes" id="UP000501690"/>
    </source>
</evidence>
<evidence type="ECO:0000256" key="8">
    <source>
        <dbReference type="ARBA" id="ARBA00023212"/>
    </source>
</evidence>
<evidence type="ECO:0000256" key="3">
    <source>
        <dbReference type="ARBA" id="ARBA00022448"/>
    </source>
</evidence>
<dbReference type="GO" id="GO:0045505">
    <property type="term" value="F:dynein intermediate chain binding"/>
    <property type="evidence" value="ECO:0007669"/>
    <property type="project" value="TreeGrafter"/>
</dbReference>
<keyword evidence="3" id="KW-0813">Transport</keyword>
<dbReference type="Proteomes" id="UP000501690">
    <property type="component" value="Linkage Group LG10"/>
</dbReference>
<dbReference type="SUPFAM" id="SSF54648">
    <property type="entry name" value="DLC"/>
    <property type="match status" value="1"/>
</dbReference>